<keyword evidence="3 5" id="KW-0808">Transferase</keyword>
<evidence type="ECO:0000256" key="4">
    <source>
        <dbReference type="ARBA" id="ARBA00023315"/>
    </source>
</evidence>
<dbReference type="NCBIfam" id="NF002368">
    <property type="entry name" value="PRK01346.1-5"/>
    <property type="match status" value="1"/>
</dbReference>
<dbReference type="GO" id="GO:0034069">
    <property type="term" value="F:aminoglycoside N-acetyltransferase activity"/>
    <property type="evidence" value="ECO:0007669"/>
    <property type="project" value="TreeGrafter"/>
</dbReference>
<dbReference type="Pfam" id="PF17668">
    <property type="entry name" value="Acetyltransf_17"/>
    <property type="match status" value="1"/>
</dbReference>
<dbReference type="InterPro" id="IPR041380">
    <property type="entry name" value="Acetyltransf_17"/>
</dbReference>
<accession>A0A375YDM2</accession>
<evidence type="ECO:0000313" key="8">
    <source>
        <dbReference type="Proteomes" id="UP000252008"/>
    </source>
</evidence>
<evidence type="ECO:0000256" key="1">
    <source>
        <dbReference type="ARBA" id="ARBA00009213"/>
    </source>
</evidence>
<dbReference type="Pfam" id="PF13527">
    <property type="entry name" value="Acetyltransf_9"/>
    <property type="match status" value="1"/>
</dbReference>
<keyword evidence="8" id="KW-1185">Reference proteome</keyword>
<dbReference type="SUPFAM" id="SSF55729">
    <property type="entry name" value="Acyl-CoA N-acyltransferases (Nat)"/>
    <property type="match status" value="1"/>
</dbReference>
<dbReference type="AlphaFoldDB" id="A0A375YDM2"/>
<feature type="domain" description="N-acetyltransferase" evidence="6">
    <location>
        <begin position="14"/>
        <end position="171"/>
    </location>
</feature>
<name>A0A375YDM2_MYCPF</name>
<comment type="subunit">
    <text evidence="5">Homohexamer; trimer of dimers.</text>
</comment>
<evidence type="ECO:0000313" key="7">
    <source>
        <dbReference type="EMBL" id="SRX79184.1"/>
    </source>
</evidence>
<evidence type="ECO:0000259" key="6">
    <source>
        <dbReference type="PROSITE" id="PS51186"/>
    </source>
</evidence>
<gene>
    <name evidence="7" type="ORF">MPP7335_00917</name>
</gene>
<dbReference type="Pfam" id="PF13530">
    <property type="entry name" value="SCP2_2"/>
    <property type="match status" value="1"/>
</dbReference>
<dbReference type="Gene3D" id="3.30.1050.10">
    <property type="entry name" value="SCP2 sterol-binding domain"/>
    <property type="match status" value="1"/>
</dbReference>
<keyword evidence="2" id="KW-1036">Host cytoplasmic vesicle</keyword>
<keyword evidence="4 5" id="KW-0012">Acyltransferase</keyword>
<comment type="similarity">
    <text evidence="1 5">Belongs to the acetyltransferase Eis family.</text>
</comment>
<dbReference type="PANTHER" id="PTHR37817:SF1">
    <property type="entry name" value="N-ACETYLTRANSFERASE EIS"/>
    <property type="match status" value="1"/>
</dbReference>
<sequence>MPRSNVVTAERSDLTIRTADEADWPAIGLVAATGFGVWRPDEAVEVWRSMMPPGSAVVACDGDQVVGVSLFLDLQLTVPGGAVLPMAGVSFVAVLPTHRRRGALTAMLADLHRRMGDYPIAGLEASEAEIYGRFGYGPATVWDSVAVERERARLRPEVPNTGGVRVVRPAEHRAQLEDIYERWRLQTPGGLHTPARLWDEILADRESSRDGGSAFFCLLHPDGFAMYRVHSGDRKDRAHITMLAAVTPQAYIALWRTLLGLDLVATVEVETHPGTLLPYLLTDPRLVRSTYTRDGLWLRILDIPKVLQARTYNADLSVVLEVSDPLLGGGGRFALQVRDGRARCEPTDAPADVHTDLSVLGSLYLGAHRASSFAAAQRLRCADPTTVAALDAAFASDVPAELGYGF</sequence>
<dbReference type="GO" id="GO:0030649">
    <property type="term" value="P:aminoglycoside antibiotic catabolic process"/>
    <property type="evidence" value="ECO:0007669"/>
    <property type="project" value="TreeGrafter"/>
</dbReference>
<reference evidence="7 8" key="1">
    <citation type="submission" date="2018-05" db="EMBL/GenBank/DDBJ databases">
        <authorList>
            <consortium name="IHU Genomes"/>
        </authorList>
    </citation>
    <scope>NUCLEOTIDE SEQUENCE [LARGE SCALE GENOMIC DNA]</scope>
    <source>
        <strain evidence="7 8">P7335</strain>
    </source>
</reference>
<evidence type="ECO:0000256" key="2">
    <source>
        <dbReference type="ARBA" id="ARBA00022488"/>
    </source>
</evidence>
<dbReference type="InterPro" id="IPR051554">
    <property type="entry name" value="Acetyltransferase_Eis"/>
</dbReference>
<dbReference type="InterPro" id="IPR025559">
    <property type="entry name" value="Eis_dom"/>
</dbReference>
<dbReference type="InterPro" id="IPR016181">
    <property type="entry name" value="Acyl_CoA_acyltransferase"/>
</dbReference>
<dbReference type="InterPro" id="IPR022902">
    <property type="entry name" value="NAcTrfase_Eis"/>
</dbReference>
<dbReference type="Proteomes" id="UP000252008">
    <property type="component" value="Unassembled WGS sequence"/>
</dbReference>
<feature type="binding site" evidence="5">
    <location>
        <begin position="92"/>
        <end position="94"/>
    </location>
    <ligand>
        <name>acetyl-CoA</name>
        <dbReference type="ChEBI" id="CHEBI:57288"/>
    </ligand>
</feature>
<evidence type="ECO:0000256" key="3">
    <source>
        <dbReference type="ARBA" id="ARBA00022679"/>
    </source>
</evidence>
<dbReference type="InterPro" id="IPR000182">
    <property type="entry name" value="GNAT_dom"/>
</dbReference>
<organism evidence="7 8">
    <name type="scientific">Mycolicibacterium parafortuitum</name>
    <name type="common">Mycobacterium parafortuitum</name>
    <dbReference type="NCBI Taxonomy" id="39692"/>
    <lineage>
        <taxon>Bacteria</taxon>
        <taxon>Bacillati</taxon>
        <taxon>Actinomycetota</taxon>
        <taxon>Actinomycetes</taxon>
        <taxon>Mycobacteriales</taxon>
        <taxon>Mycobacteriaceae</taxon>
        <taxon>Mycolicibacterium</taxon>
    </lineage>
</organism>
<feature type="binding site" evidence="5">
    <location>
        <begin position="126"/>
        <end position="127"/>
    </location>
    <ligand>
        <name>acetyl-CoA</name>
        <dbReference type="ChEBI" id="CHEBI:57288"/>
    </ligand>
</feature>
<feature type="active site" description="Proton acceptor; via carboxylate" evidence="5">
    <location>
        <position position="406"/>
    </location>
</feature>
<dbReference type="PANTHER" id="PTHR37817">
    <property type="entry name" value="N-ACETYLTRANSFERASE EIS"/>
    <property type="match status" value="1"/>
</dbReference>
<feature type="active site" description="Proton donor" evidence="5">
    <location>
        <position position="131"/>
    </location>
</feature>
<proteinExistence type="inferred from homology"/>
<dbReference type="NCBIfam" id="NF002367">
    <property type="entry name" value="PRK01346.1-4"/>
    <property type="match status" value="1"/>
</dbReference>
<dbReference type="SUPFAM" id="SSF55718">
    <property type="entry name" value="SCP-like"/>
    <property type="match status" value="1"/>
</dbReference>
<dbReference type="STRING" id="39692.BST38_07545"/>
<protein>
    <submittedName>
        <fullName evidence="7">Enhanced intracellular survival protein Eis,GCN5-related N-acetyltransferase [Mycobacterium tuberculosis H37Rv]</fullName>
    </submittedName>
</protein>
<feature type="binding site" evidence="5">
    <location>
        <begin position="100"/>
        <end position="105"/>
    </location>
    <ligand>
        <name>acetyl-CoA</name>
        <dbReference type="ChEBI" id="CHEBI:57288"/>
    </ligand>
</feature>
<dbReference type="InterPro" id="IPR036527">
    <property type="entry name" value="SCP2_sterol-bd_dom_sf"/>
</dbReference>
<evidence type="ECO:0000256" key="5">
    <source>
        <dbReference type="HAMAP-Rule" id="MF_01812"/>
    </source>
</evidence>
<dbReference type="Gene3D" id="3.40.630.30">
    <property type="match status" value="2"/>
</dbReference>
<dbReference type="CDD" id="cd04301">
    <property type="entry name" value="NAT_SF"/>
    <property type="match status" value="1"/>
</dbReference>
<dbReference type="PROSITE" id="PS51186">
    <property type="entry name" value="GNAT"/>
    <property type="match status" value="1"/>
</dbReference>
<dbReference type="HAMAP" id="MF_01812">
    <property type="entry name" value="Eis"/>
    <property type="match status" value="1"/>
</dbReference>
<dbReference type="EMBL" id="UEGS01000001">
    <property type="protein sequence ID" value="SRX79184.1"/>
    <property type="molecule type" value="Genomic_DNA"/>
</dbReference>